<keyword evidence="3" id="KW-0489">Methyltransferase</keyword>
<evidence type="ECO:0000256" key="1">
    <source>
        <dbReference type="ARBA" id="ARBA00009972"/>
    </source>
</evidence>
<dbReference type="PANTHER" id="PTHR11548">
    <property type="entry name" value="THYMIDYLATE SYNTHASE 1"/>
    <property type="match status" value="1"/>
</dbReference>
<protein>
    <recommendedName>
        <fullName evidence="2">thymidylate synthase</fullName>
        <ecNumber evidence="2">2.1.1.45</ecNumber>
    </recommendedName>
</protein>
<keyword evidence="7" id="KW-1185">Reference proteome</keyword>
<dbReference type="CDD" id="cd00351">
    <property type="entry name" value="TS_Pyrimidine_HMase"/>
    <property type="match status" value="1"/>
</dbReference>
<keyword evidence="4" id="KW-0808">Transferase</keyword>
<dbReference type="GO" id="GO:0004799">
    <property type="term" value="F:thymidylate synthase activity"/>
    <property type="evidence" value="ECO:0007669"/>
    <property type="project" value="UniProtKB-EC"/>
</dbReference>
<comment type="similarity">
    <text evidence="1">Belongs to the thymidylate synthase family.</text>
</comment>
<evidence type="ECO:0000259" key="5">
    <source>
        <dbReference type="Pfam" id="PF00303"/>
    </source>
</evidence>
<evidence type="ECO:0000313" key="7">
    <source>
        <dbReference type="Proteomes" id="UP000318420"/>
    </source>
</evidence>
<organism evidence="6 7">
    <name type="scientific">Aeromonas phage LAh10</name>
    <dbReference type="NCBI Taxonomy" id="2591025"/>
    <lineage>
        <taxon>Viruses</taxon>
        <taxon>Duplodnaviria</taxon>
        <taxon>Heunggongvirae</taxon>
        <taxon>Uroviricota</taxon>
        <taxon>Caudoviricetes</taxon>
        <taxon>Chimalliviridae</taxon>
        <taxon>Ludhianavirus</taxon>
        <taxon>Ludhianavirus LAh10</taxon>
    </lineage>
</organism>
<evidence type="ECO:0000313" key="6">
    <source>
        <dbReference type="EMBL" id="QDH47053.1"/>
    </source>
</evidence>
<dbReference type="Pfam" id="PF00303">
    <property type="entry name" value="Thymidylat_synt"/>
    <property type="match status" value="1"/>
</dbReference>
<dbReference type="InterPro" id="IPR036926">
    <property type="entry name" value="Thymidate_synth/dCMP_Mease_sf"/>
</dbReference>
<proteinExistence type="inferred from homology"/>
<dbReference type="EC" id="2.1.1.45" evidence="2"/>
<dbReference type="PRINTS" id="PR00108">
    <property type="entry name" value="THYMDSNTHASE"/>
</dbReference>
<dbReference type="GO" id="GO:0006231">
    <property type="term" value="P:dTMP biosynthetic process"/>
    <property type="evidence" value="ECO:0007669"/>
    <property type="project" value="InterPro"/>
</dbReference>
<dbReference type="InterPro" id="IPR023451">
    <property type="entry name" value="Thymidate_synth/dCMP_Mease_dom"/>
</dbReference>
<reference evidence="6 7" key="1">
    <citation type="submission" date="2019-04" db="EMBL/GenBank/DDBJ databases">
        <title>Novel bacteriophages capable of disrupting biofilms from clinical strains of Aeromonas hydrophila with intrinsic antibiotic resistance.</title>
        <authorList>
            <person name="Kabwe M."/>
            <person name="Brown T.L."/>
            <person name="Speirs L."/>
            <person name="Ku H."/>
            <person name="Leach M."/>
            <person name="Chan H.T."/>
            <person name="Petrovski S."/>
            <person name="Lock P."/>
            <person name="Tucci J."/>
        </authorList>
    </citation>
    <scope>NUCLEOTIDE SEQUENCE [LARGE SCALE GENOMIC DNA]</scope>
</reference>
<dbReference type="EMBL" id="MK838116">
    <property type="protein sequence ID" value="QDH47053.1"/>
    <property type="molecule type" value="Genomic_DNA"/>
</dbReference>
<sequence length="475" mass="54924">MRWWLTWKNNFSKVSMTDEQYINEEVSEMNQHDTALQSGLRRLQIAISGEWGGKEGRIAKEAVELYLKNKREFLLCKDPVALAGMMGNTERYPELEALLETGTVGTNAILHAFVSTTQLNYKYDEWAGDTVGYWGVNPNTIKNKFEHWYLELIRQLMGETSKDDRTGTGTRSLTTAVYKHDLRESFPLLRSRFLKPENPGKEYIWMLSGSNNEKELAAMGVPFWSEFADETGDLGPVYGYLWRYWPNGDGTTTDQIEYVLETLRKSPESRRAVVSCWHPGLIPDSKTPPKENYKVGKQALTPCHYAFQFLASPIGFCERLAWVKQHKPEQIAFLYPVTGSDWTERTEEAMNRIGVPKYYLDLQFNMRSSDTVLGLPANFNFYGHMCHAFAKELNMVPRYLSYTGTDVHLYVNHIKGMKEVFDWVKQNKEKVFDEVAQIKIVGEFENLYDMKPENFEYINYNRELVGPAKRFPVAV</sequence>
<evidence type="ECO:0000256" key="3">
    <source>
        <dbReference type="ARBA" id="ARBA00022603"/>
    </source>
</evidence>
<dbReference type="InterPro" id="IPR000398">
    <property type="entry name" value="Thymidylate_synthase"/>
</dbReference>
<accession>A0A514A1A5</accession>
<dbReference type="GO" id="GO:0032259">
    <property type="term" value="P:methylation"/>
    <property type="evidence" value="ECO:0007669"/>
    <property type="project" value="UniProtKB-KW"/>
</dbReference>
<dbReference type="InterPro" id="IPR045097">
    <property type="entry name" value="Thymidate_synth/dCMP_Mease"/>
</dbReference>
<dbReference type="Proteomes" id="UP000318420">
    <property type="component" value="Segment"/>
</dbReference>
<dbReference type="PANTHER" id="PTHR11548:SF1">
    <property type="entry name" value="THYMIDYLATE SYNTHASE 1"/>
    <property type="match status" value="1"/>
</dbReference>
<feature type="domain" description="Thymidylate synthase/dCMP hydroxymethylase" evidence="5">
    <location>
        <begin position="149"/>
        <end position="463"/>
    </location>
</feature>
<dbReference type="SUPFAM" id="SSF55831">
    <property type="entry name" value="Thymidylate synthase/dCMP hydroxymethylase"/>
    <property type="match status" value="1"/>
</dbReference>
<evidence type="ECO:0000256" key="4">
    <source>
        <dbReference type="ARBA" id="ARBA00022679"/>
    </source>
</evidence>
<gene>
    <name evidence="6" type="ORF">LAh10_114</name>
</gene>
<evidence type="ECO:0000256" key="2">
    <source>
        <dbReference type="ARBA" id="ARBA00011947"/>
    </source>
</evidence>
<dbReference type="Gene3D" id="3.30.572.10">
    <property type="entry name" value="Thymidylate synthase/dCMP hydroxymethylase domain"/>
    <property type="match status" value="1"/>
</dbReference>
<name>A0A514A1A5_9CAUD</name>